<feature type="binding site" evidence="6">
    <location>
        <position position="12"/>
    </location>
    <ligand>
        <name>Mg(2+)</name>
        <dbReference type="ChEBI" id="CHEBI:18420"/>
    </ligand>
</feature>
<dbReference type="Pfam" id="PF00817">
    <property type="entry name" value="IMS"/>
    <property type="match status" value="1"/>
</dbReference>
<dbReference type="SUPFAM" id="SSF56672">
    <property type="entry name" value="DNA/RNA polymerases"/>
    <property type="match status" value="1"/>
</dbReference>
<dbReference type="PROSITE" id="PS50173">
    <property type="entry name" value="UMUC"/>
    <property type="match status" value="1"/>
</dbReference>
<evidence type="ECO:0000256" key="6">
    <source>
        <dbReference type="HAMAP-Rule" id="MF_01113"/>
    </source>
</evidence>
<dbReference type="InterPro" id="IPR017961">
    <property type="entry name" value="DNA_pol_Y-fam_little_finger"/>
</dbReference>
<dbReference type="Gene3D" id="3.40.1170.60">
    <property type="match status" value="1"/>
</dbReference>
<dbReference type="PANTHER" id="PTHR11076">
    <property type="entry name" value="DNA REPAIR POLYMERASE UMUC / TRANSFERASE FAMILY MEMBER"/>
    <property type="match status" value="1"/>
</dbReference>
<evidence type="ECO:0000256" key="1">
    <source>
        <dbReference type="ARBA" id="ARBA00010945"/>
    </source>
</evidence>
<comment type="subunit">
    <text evidence="6">Monomer.</text>
</comment>
<dbReference type="GO" id="GO:0003887">
    <property type="term" value="F:DNA-directed DNA polymerase activity"/>
    <property type="evidence" value="ECO:0007669"/>
    <property type="project" value="UniProtKB-EC"/>
</dbReference>
<dbReference type="Gene3D" id="3.30.70.270">
    <property type="match status" value="1"/>
</dbReference>
<feature type="domain" description="UmuC" evidence="7">
    <location>
        <begin position="8"/>
        <end position="190"/>
    </location>
</feature>
<evidence type="ECO:0000313" key="9">
    <source>
        <dbReference type="Proteomes" id="UP001299220"/>
    </source>
</evidence>
<comment type="cofactor">
    <cofactor evidence="6">
        <name>Mg(2+)</name>
        <dbReference type="ChEBI" id="CHEBI:18420"/>
    </cofactor>
    <text evidence="6">Binds 2 magnesium ions per subunit.</text>
</comment>
<dbReference type="PANTHER" id="PTHR11076:SF35">
    <property type="entry name" value="DNA REPAIR PROTEIN HOMOLOG YOBH"/>
    <property type="match status" value="1"/>
</dbReference>
<evidence type="ECO:0000259" key="7">
    <source>
        <dbReference type="PROSITE" id="PS50173"/>
    </source>
</evidence>
<dbReference type="Gene3D" id="3.30.1490.100">
    <property type="entry name" value="DNA polymerase, Y-family, little finger domain"/>
    <property type="match status" value="1"/>
</dbReference>
<evidence type="ECO:0000256" key="5">
    <source>
        <dbReference type="ARBA" id="ARBA00022932"/>
    </source>
</evidence>
<keyword evidence="3 6" id="KW-0548">Nucleotidyltransferase</keyword>
<dbReference type="Gene3D" id="1.10.150.20">
    <property type="entry name" value="5' to 3' exonuclease, C-terminal subdomain"/>
    <property type="match status" value="1"/>
</dbReference>
<keyword evidence="4 6" id="KW-0227">DNA damage</keyword>
<comment type="subcellular location">
    <subcellularLocation>
        <location evidence="6">Cytoplasm</location>
    </subcellularLocation>
</comment>
<dbReference type="HAMAP" id="MF_01113">
    <property type="entry name" value="DNApol_IV"/>
    <property type="match status" value="1"/>
</dbReference>
<feature type="active site" evidence="6">
    <location>
        <position position="109"/>
    </location>
</feature>
<proteinExistence type="inferred from homology"/>
<dbReference type="NCBIfam" id="NF002677">
    <property type="entry name" value="PRK02406.1"/>
    <property type="match status" value="1"/>
</dbReference>
<evidence type="ECO:0000256" key="2">
    <source>
        <dbReference type="ARBA" id="ARBA00022457"/>
    </source>
</evidence>
<comment type="caution">
    <text evidence="8">The sequence shown here is derived from an EMBL/GenBank/DDBJ whole genome shotgun (WGS) entry which is preliminary data.</text>
</comment>
<keyword evidence="2 6" id="KW-0515">Mutator protein</keyword>
<organism evidence="8 9">
    <name type="scientific">Anaeromassilibacillus senegalensis</name>
    <dbReference type="NCBI Taxonomy" id="1673717"/>
    <lineage>
        <taxon>Bacteria</taxon>
        <taxon>Bacillati</taxon>
        <taxon>Bacillota</taxon>
        <taxon>Clostridia</taxon>
        <taxon>Eubacteriales</taxon>
        <taxon>Acutalibacteraceae</taxon>
        <taxon>Anaeromassilibacillus</taxon>
    </lineage>
</organism>
<keyword evidence="6" id="KW-0235">DNA replication</keyword>
<dbReference type="InterPro" id="IPR022880">
    <property type="entry name" value="DNApol_IV"/>
</dbReference>
<comment type="catalytic activity">
    <reaction evidence="6">
        <text>DNA(n) + a 2'-deoxyribonucleoside 5'-triphosphate = DNA(n+1) + diphosphate</text>
        <dbReference type="Rhea" id="RHEA:22508"/>
        <dbReference type="Rhea" id="RHEA-COMP:17339"/>
        <dbReference type="Rhea" id="RHEA-COMP:17340"/>
        <dbReference type="ChEBI" id="CHEBI:33019"/>
        <dbReference type="ChEBI" id="CHEBI:61560"/>
        <dbReference type="ChEBI" id="CHEBI:173112"/>
        <dbReference type="EC" id="2.7.7.7"/>
    </reaction>
</comment>
<evidence type="ECO:0000256" key="3">
    <source>
        <dbReference type="ARBA" id="ARBA00022695"/>
    </source>
</evidence>
<name>A0ABS9CMN2_9FIRM</name>
<keyword evidence="6" id="KW-0479">Metal-binding</keyword>
<dbReference type="CDD" id="cd03586">
    <property type="entry name" value="PolY_Pol_IV_kappa"/>
    <property type="match status" value="1"/>
</dbReference>
<dbReference type="Proteomes" id="UP001299220">
    <property type="component" value="Unassembled WGS sequence"/>
</dbReference>
<keyword evidence="6" id="KW-0963">Cytoplasm</keyword>
<dbReference type="EMBL" id="JAFBIT010000002">
    <property type="protein sequence ID" value="MCF2652417.1"/>
    <property type="molecule type" value="Genomic_DNA"/>
</dbReference>
<dbReference type="EC" id="2.7.7.7" evidence="6"/>
<dbReference type="InterPro" id="IPR043128">
    <property type="entry name" value="Rev_trsase/Diguanyl_cyclase"/>
</dbReference>
<accession>A0ABS9CMN2</accession>
<dbReference type="InterPro" id="IPR036775">
    <property type="entry name" value="DNA_pol_Y-fam_lit_finger_sf"/>
</dbReference>
<protein>
    <recommendedName>
        <fullName evidence="6">DNA polymerase IV</fullName>
        <shortName evidence="6">Pol IV</shortName>
        <ecNumber evidence="6">2.7.7.7</ecNumber>
    </recommendedName>
</protein>
<evidence type="ECO:0000256" key="4">
    <source>
        <dbReference type="ARBA" id="ARBA00022763"/>
    </source>
</evidence>
<comment type="function">
    <text evidence="6">Poorly processive, error-prone DNA polymerase involved in untargeted mutagenesis. Copies undamaged DNA at stalled replication forks, which arise in vivo from mismatched or misaligned primer ends. These misaligned primers can be extended by PolIV. Exhibits no 3'-5' exonuclease (proofreading) activity. May be involved in translesional synthesis, in conjunction with the beta clamp from PolIII.</text>
</comment>
<keyword evidence="6" id="KW-0234">DNA repair</keyword>
<keyword evidence="6" id="KW-0460">Magnesium</keyword>
<evidence type="ECO:0000313" key="8">
    <source>
        <dbReference type="EMBL" id="MCF2652417.1"/>
    </source>
</evidence>
<dbReference type="InterPro" id="IPR001126">
    <property type="entry name" value="UmuC"/>
</dbReference>
<keyword evidence="5 6" id="KW-0239">DNA-directed DNA polymerase</keyword>
<keyword evidence="9" id="KW-1185">Reference proteome</keyword>
<dbReference type="Pfam" id="PF11799">
    <property type="entry name" value="IMS_C"/>
    <property type="match status" value="1"/>
</dbReference>
<reference evidence="8 9" key="1">
    <citation type="submission" date="2020-12" db="EMBL/GenBank/DDBJ databases">
        <title>Whole genome sequences of gut porcine anaerobes.</title>
        <authorList>
            <person name="Kubasova T."/>
            <person name="Jahodarova E."/>
            <person name="Rychlik I."/>
        </authorList>
    </citation>
    <scope>NUCLEOTIDE SEQUENCE [LARGE SCALE GENOMIC DNA]</scope>
    <source>
        <strain evidence="8 9">An867</strain>
    </source>
</reference>
<keyword evidence="6" id="KW-0238">DNA-binding</keyword>
<sequence length="418" mass="47382">MRAMDRVILHIDMNNFYASVETLYDPSLRDIPMAVGGDKERRHGIVLAKNMLAKAKGVKTAEALWEAERKCPGIRFVPPHFDRYAKYSRLAKEIYMQYTDMVESFGLDECWLDVTGSTRLFGSGREIAEEIRERVKAELGLTVSIGVSFNKIFAKLGSDYKKPDAVTEFTRENYRELVWPLDAAELLFVGKSTQAALRKYGLYTIGDVARADRKLLKRLLGKCGEQLSLYANGEDRSPVMCVSEHSEVKSIGNSTTAIHDLRDDGEIRAELYMLSESVARRLREKGFCGYNVQLSVRKYNLETYQRQKMLDVAAADSESIFQAAYGLFKAHHTGESIRSIGVRVSALAPIEMAQCSLFGDVQRAQRRQRLETAVDFLRCKYGDDVIDRGIKVMHSGLFETEDARRRSHVENPFRGVEV</sequence>
<comment type="similarity">
    <text evidence="1 6">Belongs to the DNA polymerase type-Y family.</text>
</comment>
<dbReference type="SUPFAM" id="SSF100879">
    <property type="entry name" value="Lesion bypass DNA polymerase (Y-family), little finger domain"/>
    <property type="match status" value="1"/>
</dbReference>
<gene>
    <name evidence="6 8" type="primary">dinB</name>
    <name evidence="8" type="ORF">JQM67_07365</name>
</gene>
<dbReference type="InterPro" id="IPR050116">
    <property type="entry name" value="DNA_polymerase-Y"/>
</dbReference>
<feature type="binding site" evidence="6">
    <location>
        <position position="108"/>
    </location>
    <ligand>
        <name>Mg(2+)</name>
        <dbReference type="ChEBI" id="CHEBI:18420"/>
    </ligand>
</feature>
<feature type="site" description="Substrate discrimination" evidence="6">
    <location>
        <position position="17"/>
    </location>
</feature>
<keyword evidence="6 8" id="KW-0808">Transferase</keyword>
<dbReference type="InterPro" id="IPR043502">
    <property type="entry name" value="DNA/RNA_pol_sf"/>
</dbReference>